<evidence type="ECO:0000313" key="2">
    <source>
        <dbReference type="Proteomes" id="UP001333818"/>
    </source>
</evidence>
<protein>
    <submittedName>
        <fullName evidence="1">Uncharacterized protein</fullName>
    </submittedName>
</protein>
<reference evidence="1" key="1">
    <citation type="submission" date="2024-01" db="EMBL/GenBank/DDBJ databases">
        <title>Bank of Algae and Cyanobacteria of the Azores (BACA) strain genomes.</title>
        <authorList>
            <person name="Luz R."/>
            <person name="Cordeiro R."/>
            <person name="Fonseca A."/>
            <person name="Goncalves V."/>
        </authorList>
    </citation>
    <scope>NUCLEOTIDE SEQUENCE</scope>
    <source>
        <strain evidence="1">BACA0141</strain>
    </source>
</reference>
<gene>
    <name evidence="1" type="ORF">V2H45_03965</name>
</gene>
<keyword evidence="2" id="KW-1185">Reference proteome</keyword>
<dbReference type="EMBL" id="JAZBJZ010000009">
    <property type="protein sequence ID" value="MEE3715899.1"/>
    <property type="molecule type" value="Genomic_DNA"/>
</dbReference>
<organism evidence="1 2">
    <name type="scientific">Tumidithrix elongata BACA0141</name>
    <dbReference type="NCBI Taxonomy" id="2716417"/>
    <lineage>
        <taxon>Bacteria</taxon>
        <taxon>Bacillati</taxon>
        <taxon>Cyanobacteriota</taxon>
        <taxon>Cyanophyceae</taxon>
        <taxon>Pseudanabaenales</taxon>
        <taxon>Pseudanabaenaceae</taxon>
        <taxon>Tumidithrix</taxon>
        <taxon>Tumidithrix elongata</taxon>
    </lineage>
</organism>
<proteinExistence type="predicted"/>
<dbReference type="AlphaFoldDB" id="A0AAW9PPD2"/>
<dbReference type="Proteomes" id="UP001333818">
    <property type="component" value="Unassembled WGS sequence"/>
</dbReference>
<name>A0AAW9PPD2_9CYAN</name>
<accession>A0AAW9PPD2</accession>
<dbReference type="RefSeq" id="WP_330482323.1">
    <property type="nucleotide sequence ID" value="NZ_JAZBJZ010000009.1"/>
</dbReference>
<evidence type="ECO:0000313" key="1">
    <source>
        <dbReference type="EMBL" id="MEE3715899.1"/>
    </source>
</evidence>
<sequence>MAQLTIEIPDELAQRLAPFQNQLPELFTRLIATTLPDESLSGIDLSVSQGADVSPTYLEVLDFLINRPTSEQIATFKVSERSQTRLQELLQKNCDANLSSSEVAELNLYEQLDALMTMLKIRAYTAQKYQGTSSVPNPA</sequence>
<comment type="caution">
    <text evidence="1">The sequence shown here is derived from an EMBL/GenBank/DDBJ whole genome shotgun (WGS) entry which is preliminary data.</text>
</comment>